<reference evidence="1" key="1">
    <citation type="journal article" date="2007" name="Science">
        <title>Draft genome of the filarial nematode parasite Brugia malayi.</title>
        <authorList>
            <person name="Ghedin E."/>
            <person name="Wang S."/>
            <person name="Spiro D."/>
            <person name="Caler E."/>
            <person name="Zhao Q."/>
            <person name="Crabtree J."/>
            <person name="Allen J.E."/>
            <person name="Delcher A.L."/>
            <person name="Guiliano D.B."/>
            <person name="Miranda-Saavedra D."/>
            <person name="Angiuoli S.V."/>
            <person name="Creasy T."/>
            <person name="Amedeo P."/>
            <person name="Haas B."/>
            <person name="El-Sayed N.M."/>
            <person name="Wortman J.R."/>
            <person name="Feldblyum T."/>
            <person name="Tallon L."/>
            <person name="Schatz M."/>
            <person name="Shumway M."/>
            <person name="Koo H."/>
            <person name="Salzberg S.L."/>
            <person name="Schobel S."/>
            <person name="Pertea M."/>
            <person name="Pop M."/>
            <person name="White O."/>
            <person name="Barton G.J."/>
            <person name="Carlow C.K."/>
            <person name="Crawford M.J."/>
            <person name="Daub J."/>
            <person name="Dimmic M.W."/>
            <person name="Estes C.F."/>
            <person name="Foster J.M."/>
            <person name="Ganatra M."/>
            <person name="Gregory W.F."/>
            <person name="Johnson N.M."/>
            <person name="Jin J."/>
            <person name="Komuniecki R."/>
            <person name="Korf I."/>
            <person name="Kumar S."/>
            <person name="Laney S."/>
            <person name="Li B.W."/>
            <person name="Li W."/>
            <person name="Lindblom T.H."/>
            <person name="Lustigman S."/>
            <person name="Ma D."/>
            <person name="Maina C.V."/>
            <person name="Martin D.M."/>
            <person name="McCarter J.P."/>
            <person name="McReynolds L."/>
            <person name="Mitreva M."/>
            <person name="Nutman T.B."/>
            <person name="Parkinson J."/>
            <person name="Peregrin-Alvarez J.M."/>
            <person name="Poole C."/>
            <person name="Ren Q."/>
            <person name="Saunders L."/>
            <person name="Sluder A.E."/>
            <person name="Smith K."/>
            <person name="Stanke M."/>
            <person name="Unnasch T.R."/>
            <person name="Ware J."/>
            <person name="Wei A.D."/>
            <person name="Weil G."/>
            <person name="Williams D.J."/>
            <person name="Zhang Y."/>
            <person name="Williams S.A."/>
            <person name="Fraser-Liggett C."/>
            <person name="Slatko B."/>
            <person name="Blaxter M.L."/>
            <person name="Scott A.L."/>
        </authorList>
    </citation>
    <scope>NUCLEOTIDE SEQUENCE [LARGE SCALE GENOMIC DNA]</scope>
</reference>
<name>A8PK18_BRUMA</name>
<dbReference type="EMBL" id="DS239373">
    <property type="protein sequence ID" value="EDP33946.1"/>
    <property type="molecule type" value="Genomic_DNA"/>
</dbReference>
<proteinExistence type="predicted"/>
<gene>
    <name evidence="1" type="ORF">Bm1_28760</name>
</gene>
<evidence type="ECO:0008006" key="2">
    <source>
        <dbReference type="Google" id="ProtNLM"/>
    </source>
</evidence>
<dbReference type="SUPFAM" id="SSF54236">
    <property type="entry name" value="Ubiquitin-like"/>
    <property type="match status" value="1"/>
</dbReference>
<dbReference type="InterPro" id="IPR029071">
    <property type="entry name" value="Ubiquitin-like_domsf"/>
</dbReference>
<protein>
    <recommendedName>
        <fullName evidence="2">Ubiquitin-like domain-containing protein</fullName>
    </recommendedName>
</protein>
<sequence>MVRVFVKWGKERFEVEANTNDSPLQLKSQLFSLTGVNPDRQKVLIKIYKVKFLVITAGMVVS</sequence>
<evidence type="ECO:0000313" key="1">
    <source>
        <dbReference type="EMBL" id="EDP33946.1"/>
    </source>
</evidence>
<organism evidence="1">
    <name type="scientific">Brugia malayi</name>
    <name type="common">Filarial nematode worm</name>
    <dbReference type="NCBI Taxonomy" id="6279"/>
    <lineage>
        <taxon>Eukaryota</taxon>
        <taxon>Metazoa</taxon>
        <taxon>Ecdysozoa</taxon>
        <taxon>Nematoda</taxon>
        <taxon>Chromadorea</taxon>
        <taxon>Rhabditida</taxon>
        <taxon>Spirurina</taxon>
        <taxon>Spiruromorpha</taxon>
        <taxon>Filarioidea</taxon>
        <taxon>Onchocercidae</taxon>
        <taxon>Brugia</taxon>
    </lineage>
</organism>
<accession>A8PK18</accession>
<dbReference type="AlphaFoldDB" id="A8PK18"/>
<dbReference type="Gene3D" id="3.10.20.90">
    <property type="entry name" value="Phosphatidylinositol 3-kinase Catalytic Subunit, Chain A, domain 1"/>
    <property type="match status" value="1"/>
</dbReference>